<name>A0AAN6VUD0_9PEZI</name>
<dbReference type="AlphaFoldDB" id="A0AAN6VUD0"/>
<evidence type="ECO:0000313" key="2">
    <source>
        <dbReference type="EMBL" id="KAK4156630.1"/>
    </source>
</evidence>
<dbReference type="Proteomes" id="UP001302745">
    <property type="component" value="Unassembled WGS sequence"/>
</dbReference>
<accession>A0AAN6VUD0</accession>
<sequence length="239" mass="26101">MSPRPTALLFICPEGLDAGESESRSSPSRRWEAEIKIQEAHPTGAPEGPSASSAREQICPRISVAVESGQDEPPARDAKGTGSTHNNRVEDKDRPAVIKAEDPGIHRLALRPTLHQPFQIDTGSGNLKRPSLLRAGIPYLLAEASARSVNLGQYDDSPITRRYPRATNHARSCQLSSAVQAHRGVRWAHSGEEFRRSEGHEVSWGMAWPTETIRGLARVSRHVYRSRRGGEAGGHSTKG</sequence>
<feature type="region of interest" description="Disordered" evidence="1">
    <location>
        <begin position="1"/>
        <end position="94"/>
    </location>
</feature>
<reference evidence="2" key="1">
    <citation type="journal article" date="2023" name="Mol. Phylogenet. Evol.">
        <title>Genome-scale phylogeny and comparative genomics of the fungal order Sordariales.</title>
        <authorList>
            <person name="Hensen N."/>
            <person name="Bonometti L."/>
            <person name="Westerberg I."/>
            <person name="Brannstrom I.O."/>
            <person name="Guillou S."/>
            <person name="Cros-Aarteil S."/>
            <person name="Calhoun S."/>
            <person name="Haridas S."/>
            <person name="Kuo A."/>
            <person name="Mondo S."/>
            <person name="Pangilinan J."/>
            <person name="Riley R."/>
            <person name="LaButti K."/>
            <person name="Andreopoulos B."/>
            <person name="Lipzen A."/>
            <person name="Chen C."/>
            <person name="Yan M."/>
            <person name="Daum C."/>
            <person name="Ng V."/>
            <person name="Clum A."/>
            <person name="Steindorff A."/>
            <person name="Ohm R.A."/>
            <person name="Martin F."/>
            <person name="Silar P."/>
            <person name="Natvig D.O."/>
            <person name="Lalanne C."/>
            <person name="Gautier V."/>
            <person name="Ament-Velasquez S.L."/>
            <person name="Kruys A."/>
            <person name="Hutchinson M.I."/>
            <person name="Powell A.J."/>
            <person name="Barry K."/>
            <person name="Miller A.N."/>
            <person name="Grigoriev I.V."/>
            <person name="Debuchy R."/>
            <person name="Gladieux P."/>
            <person name="Hiltunen Thoren M."/>
            <person name="Johannesson H."/>
        </authorList>
    </citation>
    <scope>NUCLEOTIDE SEQUENCE</scope>
    <source>
        <strain evidence="2">CBS 538.74</strain>
    </source>
</reference>
<evidence type="ECO:0000313" key="3">
    <source>
        <dbReference type="Proteomes" id="UP001302745"/>
    </source>
</evidence>
<evidence type="ECO:0000256" key="1">
    <source>
        <dbReference type="SAM" id="MobiDB-lite"/>
    </source>
</evidence>
<comment type="caution">
    <text evidence="2">The sequence shown here is derived from an EMBL/GenBank/DDBJ whole genome shotgun (WGS) entry which is preliminary data.</text>
</comment>
<keyword evidence="3" id="KW-1185">Reference proteome</keyword>
<proteinExistence type="predicted"/>
<organism evidence="2 3">
    <name type="scientific">Chaetomidium leptoderma</name>
    <dbReference type="NCBI Taxonomy" id="669021"/>
    <lineage>
        <taxon>Eukaryota</taxon>
        <taxon>Fungi</taxon>
        <taxon>Dikarya</taxon>
        <taxon>Ascomycota</taxon>
        <taxon>Pezizomycotina</taxon>
        <taxon>Sordariomycetes</taxon>
        <taxon>Sordariomycetidae</taxon>
        <taxon>Sordariales</taxon>
        <taxon>Chaetomiaceae</taxon>
        <taxon>Chaetomidium</taxon>
    </lineage>
</organism>
<protein>
    <submittedName>
        <fullName evidence="2">Uncharacterized protein</fullName>
    </submittedName>
</protein>
<reference evidence="2" key="2">
    <citation type="submission" date="2023-05" db="EMBL/GenBank/DDBJ databases">
        <authorList>
            <consortium name="Lawrence Berkeley National Laboratory"/>
            <person name="Steindorff A."/>
            <person name="Hensen N."/>
            <person name="Bonometti L."/>
            <person name="Westerberg I."/>
            <person name="Brannstrom I.O."/>
            <person name="Guillou S."/>
            <person name="Cros-Aarteil S."/>
            <person name="Calhoun S."/>
            <person name="Haridas S."/>
            <person name="Kuo A."/>
            <person name="Mondo S."/>
            <person name="Pangilinan J."/>
            <person name="Riley R."/>
            <person name="Labutti K."/>
            <person name="Andreopoulos B."/>
            <person name="Lipzen A."/>
            <person name="Chen C."/>
            <person name="Yanf M."/>
            <person name="Daum C."/>
            <person name="Ng V."/>
            <person name="Clum A."/>
            <person name="Ohm R."/>
            <person name="Martin F."/>
            <person name="Silar P."/>
            <person name="Natvig D."/>
            <person name="Lalanne C."/>
            <person name="Gautier V."/>
            <person name="Ament-Velasquez S.L."/>
            <person name="Kruys A."/>
            <person name="Hutchinson M.I."/>
            <person name="Powell A.J."/>
            <person name="Barry K."/>
            <person name="Miller A.N."/>
            <person name="Grigoriev I.V."/>
            <person name="Debuchy R."/>
            <person name="Gladieux P."/>
            <person name="Thoren M.H."/>
            <person name="Johannesson H."/>
        </authorList>
    </citation>
    <scope>NUCLEOTIDE SEQUENCE</scope>
    <source>
        <strain evidence="2">CBS 538.74</strain>
    </source>
</reference>
<dbReference type="EMBL" id="MU856864">
    <property type="protein sequence ID" value="KAK4156630.1"/>
    <property type="molecule type" value="Genomic_DNA"/>
</dbReference>
<feature type="compositionally biased region" description="Basic and acidic residues" evidence="1">
    <location>
        <begin position="29"/>
        <end position="39"/>
    </location>
</feature>
<gene>
    <name evidence="2" type="ORF">C8A00DRAFT_30483</name>
</gene>